<dbReference type="EMBL" id="LAZR01008172">
    <property type="protein sequence ID" value="KKM80502.1"/>
    <property type="molecule type" value="Genomic_DNA"/>
</dbReference>
<sequence>MDWCAVCKTANKGSIPFTPSKEITMLDLIFVMLVYLSALFIVIMCSIWAIGKMIKSYCEDKYYREGWNWTGLKFDRGELENEKTRLT</sequence>
<protein>
    <submittedName>
        <fullName evidence="2">Uncharacterized protein</fullName>
    </submittedName>
</protein>
<feature type="transmembrane region" description="Helical" evidence="1">
    <location>
        <begin position="28"/>
        <end position="51"/>
    </location>
</feature>
<gene>
    <name evidence="2" type="ORF">LCGC14_1339260</name>
</gene>
<keyword evidence="1" id="KW-1133">Transmembrane helix</keyword>
<dbReference type="AlphaFoldDB" id="A0A0F9NGF2"/>
<keyword evidence="1" id="KW-0472">Membrane</keyword>
<organism evidence="2">
    <name type="scientific">marine sediment metagenome</name>
    <dbReference type="NCBI Taxonomy" id="412755"/>
    <lineage>
        <taxon>unclassified sequences</taxon>
        <taxon>metagenomes</taxon>
        <taxon>ecological metagenomes</taxon>
    </lineage>
</organism>
<comment type="caution">
    <text evidence="2">The sequence shown here is derived from an EMBL/GenBank/DDBJ whole genome shotgun (WGS) entry which is preliminary data.</text>
</comment>
<reference evidence="2" key="1">
    <citation type="journal article" date="2015" name="Nature">
        <title>Complex archaea that bridge the gap between prokaryotes and eukaryotes.</title>
        <authorList>
            <person name="Spang A."/>
            <person name="Saw J.H."/>
            <person name="Jorgensen S.L."/>
            <person name="Zaremba-Niedzwiedzka K."/>
            <person name="Martijn J."/>
            <person name="Lind A.E."/>
            <person name="van Eijk R."/>
            <person name="Schleper C."/>
            <person name="Guy L."/>
            <person name="Ettema T.J."/>
        </authorList>
    </citation>
    <scope>NUCLEOTIDE SEQUENCE</scope>
</reference>
<accession>A0A0F9NGF2</accession>
<proteinExistence type="predicted"/>
<name>A0A0F9NGF2_9ZZZZ</name>
<evidence type="ECO:0000256" key="1">
    <source>
        <dbReference type="SAM" id="Phobius"/>
    </source>
</evidence>
<keyword evidence="1" id="KW-0812">Transmembrane</keyword>
<evidence type="ECO:0000313" key="2">
    <source>
        <dbReference type="EMBL" id="KKM80502.1"/>
    </source>
</evidence>